<evidence type="ECO:0000256" key="1">
    <source>
        <dbReference type="SAM" id="Phobius"/>
    </source>
</evidence>
<keyword evidence="3" id="KW-1185">Reference proteome</keyword>
<gene>
    <name evidence="2" type="ORF">JGUZn3_20810</name>
</gene>
<name>A0A7H1NU24_9PROT</name>
<organism evidence="2 3">
    <name type="scientific">Entomobacter blattae</name>
    <dbReference type="NCBI Taxonomy" id="2762277"/>
    <lineage>
        <taxon>Bacteria</taxon>
        <taxon>Pseudomonadati</taxon>
        <taxon>Pseudomonadota</taxon>
        <taxon>Alphaproteobacteria</taxon>
        <taxon>Acetobacterales</taxon>
        <taxon>Acetobacteraceae</taxon>
        <taxon>Entomobacter</taxon>
    </lineage>
</organism>
<proteinExistence type="predicted"/>
<keyword evidence="1" id="KW-1133">Transmembrane helix</keyword>
<dbReference type="RefSeq" id="WP_203413460.1">
    <property type="nucleotide sequence ID" value="NZ_CP060244.1"/>
</dbReference>
<evidence type="ECO:0000313" key="2">
    <source>
        <dbReference type="EMBL" id="QNT79284.1"/>
    </source>
</evidence>
<evidence type="ECO:0000313" key="3">
    <source>
        <dbReference type="Proteomes" id="UP000516349"/>
    </source>
</evidence>
<dbReference type="AlphaFoldDB" id="A0A7H1NU24"/>
<feature type="transmembrane region" description="Helical" evidence="1">
    <location>
        <begin position="14"/>
        <end position="37"/>
    </location>
</feature>
<protein>
    <submittedName>
        <fullName evidence="2">Uncharacterized protein</fullName>
    </submittedName>
</protein>
<dbReference type="Proteomes" id="UP000516349">
    <property type="component" value="Chromosome"/>
</dbReference>
<keyword evidence="1" id="KW-0472">Membrane</keyword>
<keyword evidence="1" id="KW-0812">Transmembrane</keyword>
<accession>A0A7H1NU24</accession>
<dbReference type="EMBL" id="CP060244">
    <property type="protein sequence ID" value="QNT79284.1"/>
    <property type="molecule type" value="Genomic_DNA"/>
</dbReference>
<reference evidence="2 3" key="1">
    <citation type="submission" date="2020-08" db="EMBL/GenBank/DDBJ databases">
        <title>Complete genome sequence of Entomobacter blattae G55GP.</title>
        <authorList>
            <person name="Poehlein A."/>
            <person name="Guzman J."/>
            <person name="Daniel R."/>
            <person name="Vilcinskas A."/>
        </authorList>
    </citation>
    <scope>NUCLEOTIDE SEQUENCE [LARGE SCALE GENOMIC DNA]</scope>
    <source>
        <strain evidence="2 3">G55GP</strain>
    </source>
</reference>
<sequence>MELELSWLEAHHPWVVMLIALGPVVMATLHGAIRLYFDYKKQKLEFEREREKKE</sequence>
<dbReference type="KEGG" id="ebla:JGUZn3_20810"/>